<feature type="transmembrane region" description="Helical" evidence="1">
    <location>
        <begin position="147"/>
        <end position="166"/>
    </location>
</feature>
<keyword evidence="1" id="KW-1133">Transmembrane helix</keyword>
<keyword evidence="3" id="KW-1185">Reference proteome</keyword>
<dbReference type="AlphaFoldDB" id="A0A166Q1X0"/>
<dbReference type="PANTHER" id="PTHR32251:SF15">
    <property type="entry name" value="3-OXO-5-ALPHA-STEROID 4-DEHYDROGENASE (DUF1295)"/>
    <property type="match status" value="1"/>
</dbReference>
<dbReference type="Proteomes" id="UP000076532">
    <property type="component" value="Unassembled WGS sequence"/>
</dbReference>
<feature type="transmembrane region" description="Helical" evidence="1">
    <location>
        <begin position="45"/>
        <end position="62"/>
    </location>
</feature>
<dbReference type="GO" id="GO:0016020">
    <property type="term" value="C:membrane"/>
    <property type="evidence" value="ECO:0007669"/>
    <property type="project" value="TreeGrafter"/>
</dbReference>
<keyword evidence="1" id="KW-0472">Membrane</keyword>
<evidence type="ECO:0000313" key="2">
    <source>
        <dbReference type="EMBL" id="KZP26672.1"/>
    </source>
</evidence>
<feature type="transmembrane region" description="Helical" evidence="1">
    <location>
        <begin position="12"/>
        <end position="33"/>
    </location>
</feature>
<proteinExistence type="predicted"/>
<sequence length="339" mass="38348">MSPVYVLDRYYLSITVLITIGYQLLGFFIAWTFQFDKITDFTGGSNFFLLALFTLLIGNTFYARNIVASVLLMIWAARLAGFLLFRVLKTGSDTRFDDIRSHFLKFLGFWIGQILWVWTVSLPLTILNSPSVSDPSSGGSNPSFGTSLDIAGIVIWALGWIIESLADIQKYRYKSSGSSRKDRPIQSGLWGWSRHPPYFGEIMCWWGIWILCLSPSTHGHLSHSAKAAQYGSIVSPIFTTILLMFGSGLPTAEKPTAKRYYLLSYGAHAEDDHSNAWRQYKAYLKKTSILIPLPPALYRPLPNIIKRTLLLDFPIYRFDEDKDGAAAREEDRKKAEDQG</sequence>
<dbReference type="OrthoDB" id="67965at2759"/>
<feature type="transmembrane region" description="Helical" evidence="1">
    <location>
        <begin position="198"/>
        <end position="216"/>
    </location>
</feature>
<dbReference type="Gene3D" id="1.20.120.1630">
    <property type="match status" value="1"/>
</dbReference>
<reference evidence="2 3" key="1">
    <citation type="journal article" date="2016" name="Mol. Biol. Evol.">
        <title>Comparative Genomics of Early-Diverging Mushroom-Forming Fungi Provides Insights into the Origins of Lignocellulose Decay Capabilities.</title>
        <authorList>
            <person name="Nagy L.G."/>
            <person name="Riley R."/>
            <person name="Tritt A."/>
            <person name="Adam C."/>
            <person name="Daum C."/>
            <person name="Floudas D."/>
            <person name="Sun H."/>
            <person name="Yadav J.S."/>
            <person name="Pangilinan J."/>
            <person name="Larsson K.H."/>
            <person name="Matsuura K."/>
            <person name="Barry K."/>
            <person name="Labutti K."/>
            <person name="Kuo R."/>
            <person name="Ohm R.A."/>
            <person name="Bhattacharya S.S."/>
            <person name="Shirouzu T."/>
            <person name="Yoshinaga Y."/>
            <person name="Martin F.M."/>
            <person name="Grigoriev I.V."/>
            <person name="Hibbett D.S."/>
        </authorList>
    </citation>
    <scope>NUCLEOTIDE SEQUENCE [LARGE SCALE GENOMIC DNA]</scope>
    <source>
        <strain evidence="2 3">CBS 109695</strain>
    </source>
</reference>
<protein>
    <submittedName>
        <fullName evidence="2">DUF1295-domain-containing protein</fullName>
    </submittedName>
</protein>
<dbReference type="Pfam" id="PF06966">
    <property type="entry name" value="DUF1295"/>
    <property type="match status" value="1"/>
</dbReference>
<dbReference type="PANTHER" id="PTHR32251">
    <property type="entry name" value="3-OXO-5-ALPHA-STEROID 4-DEHYDROGENASE"/>
    <property type="match status" value="1"/>
</dbReference>
<gene>
    <name evidence="2" type="ORF">FIBSPDRAFT_819394</name>
</gene>
<feature type="transmembrane region" description="Helical" evidence="1">
    <location>
        <begin position="228"/>
        <end position="249"/>
    </location>
</feature>
<organism evidence="2 3">
    <name type="scientific">Athelia psychrophila</name>
    <dbReference type="NCBI Taxonomy" id="1759441"/>
    <lineage>
        <taxon>Eukaryota</taxon>
        <taxon>Fungi</taxon>
        <taxon>Dikarya</taxon>
        <taxon>Basidiomycota</taxon>
        <taxon>Agaricomycotina</taxon>
        <taxon>Agaricomycetes</taxon>
        <taxon>Agaricomycetidae</taxon>
        <taxon>Atheliales</taxon>
        <taxon>Atheliaceae</taxon>
        <taxon>Athelia</taxon>
    </lineage>
</organism>
<evidence type="ECO:0000256" key="1">
    <source>
        <dbReference type="SAM" id="Phobius"/>
    </source>
</evidence>
<dbReference type="PROSITE" id="PS50244">
    <property type="entry name" value="S5A_REDUCTASE"/>
    <property type="match status" value="1"/>
</dbReference>
<evidence type="ECO:0000313" key="3">
    <source>
        <dbReference type="Proteomes" id="UP000076532"/>
    </source>
</evidence>
<dbReference type="EMBL" id="KV417513">
    <property type="protein sequence ID" value="KZP26672.1"/>
    <property type="molecule type" value="Genomic_DNA"/>
</dbReference>
<dbReference type="InterPro" id="IPR010721">
    <property type="entry name" value="UstE-like"/>
</dbReference>
<name>A0A166Q1X0_9AGAM</name>
<feature type="transmembrane region" description="Helical" evidence="1">
    <location>
        <begin position="106"/>
        <end position="127"/>
    </location>
</feature>
<accession>A0A166Q1X0</accession>
<feature type="transmembrane region" description="Helical" evidence="1">
    <location>
        <begin position="68"/>
        <end position="85"/>
    </location>
</feature>
<keyword evidence="1" id="KW-0812">Transmembrane</keyword>